<evidence type="ECO:0000313" key="3">
    <source>
        <dbReference type="EMBL" id="KAK6588880.1"/>
    </source>
</evidence>
<sequence>MNFLKHFLLFFVACQFYLSSSQDISNDIIHVEESKERNRSEDNLNNNNTEILDNTGNDDKFTWSNVLKGMGNAIDAIGDFFVRMWNLLLEYINKDRKESSVESITNGKELNEDINRTLSNVDGIMEAIAGLNIKKAMDILINQTNSERKEMLNSTKRTIDVAEESKIDLLSINQSTSEEEMLSGVLLSCCYFALFIICWLFAYIKDKSDWVSILRRPNVIFLQQIGSINNNEDDKITLFCGVLIPYTNIYLFPRIELNIGKIRILTIIIQLTFFPLTIIHFFTSKFNVSHFHFEYFYIRIKDYYDLIKKKDFVLKYYYKNIKEQDIRIEKEYEVARQNYSEKDFEKCIYNENIYILNLLRYLSKKENSENLPTNEDINNWCDGFWLRVNKLTIDNYKELLPRLSCIIILTKFVNKERVSHDFLRRLSMQIIGVNLQSDYVRDWVKKTLVKNNPKLDIPFNWIPRRPTGSIKITLQDNGIVDLIRGYKKRMGIFSENQIKLLYDITSGNMINLDCYLWFTDELQTICIHPVLLCDCIKGYDSLEWLGPIGYIPFEKLSSGPVNDLATGIVTLTLNDNDNPSLPVTSGSGIIYNNINENENENINSTFPSSKINLTKTGIVNTGFKNSGITQIKFTIIDNNVEDISSFNYIINGLLPKSKLRLSSNSSSTPSSMISSSSTTATKSKCESFEFDAIINTLPNSVLNEGTNDVFWGDKLSLRSKNMNTGDYELELSGTCHWDFDMPIPYTANTVLVNGVLTYIWINYDSRLLCIQRKDGSIEEMGDHNMIKRSRDRKKEVEQLKEAISISHLKSFDDITVESFNTTPGSDSYIEILNLGSILSESNNDMFSVGNENIDINTVTRGKMNTYSKENRVFSNENIADKWLPFDKSLSSLLGVLTNNNVPSLHPVYAVPGVLCGVYCTRGYFIGSIISIHIFHDSKEDIIEEYIEGIESQLLITFEGGLTLRINTFSQGTANSIKETLESIISSLEDTVMLPMRHSISKLNIPVTDNNVDIKNGDPNNNSRTLPNNLANALFSLGVSPPDLVARCDQIIEYESLNFKDTFIKSFTRFNPITGRLQWSSSSPRIYRWLSYTTSTSISHFLIFYLLSTISNVNKIENGILVGWISYCILNMSKMILDSAMNFNTVLQILSIKQQAAYTYLRLWTIWLTSGFCFFMTILLSVLTVIQSTKPGNNIGTSSGFILNDINYSISTWIAGFTLTFLSLIIQPLFLSLSYTILILSSRVTSKFDGIVAFFKYFNSVSVLKNGIMPVRPYCAIKIV</sequence>
<dbReference type="EMBL" id="JAWDEY010000022">
    <property type="protein sequence ID" value="KAK6588880.1"/>
    <property type="molecule type" value="Genomic_DNA"/>
</dbReference>
<evidence type="ECO:0000256" key="1">
    <source>
        <dbReference type="SAM" id="Phobius"/>
    </source>
</evidence>
<dbReference type="AlphaFoldDB" id="A0AAV9XXF0"/>
<keyword evidence="1" id="KW-0472">Membrane</keyword>
<feature type="transmembrane region" description="Helical" evidence="1">
    <location>
        <begin position="1205"/>
        <end position="1225"/>
    </location>
</feature>
<proteinExistence type="predicted"/>
<feature type="transmembrane region" description="Helical" evidence="1">
    <location>
        <begin position="181"/>
        <end position="204"/>
    </location>
</feature>
<feature type="chain" id="PRO_5043866589" evidence="2">
    <location>
        <begin position="22"/>
        <end position="1279"/>
    </location>
</feature>
<keyword evidence="4" id="KW-1185">Reference proteome</keyword>
<protein>
    <submittedName>
        <fullName evidence="3">Uncharacterized protein</fullName>
    </submittedName>
</protein>
<evidence type="ECO:0000313" key="4">
    <source>
        <dbReference type="Proteomes" id="UP001311799"/>
    </source>
</evidence>
<reference evidence="3 4" key="1">
    <citation type="submission" date="2023-10" db="EMBL/GenBank/DDBJ databases">
        <title>Comparative genomics analysis reveals potential genetic determinants of host preference in Cryptosporidium xiaoi.</title>
        <authorList>
            <person name="Xiao L."/>
            <person name="Li J."/>
        </authorList>
    </citation>
    <scope>NUCLEOTIDE SEQUENCE [LARGE SCALE GENOMIC DNA]</scope>
    <source>
        <strain evidence="3 4">52996</strain>
    </source>
</reference>
<feature type="signal peptide" evidence="2">
    <location>
        <begin position="1"/>
        <end position="21"/>
    </location>
</feature>
<gene>
    <name evidence="3" type="ORF">RS030_2333</name>
</gene>
<dbReference type="Proteomes" id="UP001311799">
    <property type="component" value="Unassembled WGS sequence"/>
</dbReference>
<keyword evidence="1" id="KW-1133">Transmembrane helix</keyword>
<name>A0AAV9XXF0_9CRYT</name>
<feature type="transmembrane region" description="Helical" evidence="1">
    <location>
        <begin position="1163"/>
        <end position="1185"/>
    </location>
</feature>
<evidence type="ECO:0000256" key="2">
    <source>
        <dbReference type="SAM" id="SignalP"/>
    </source>
</evidence>
<keyword evidence="2" id="KW-0732">Signal</keyword>
<keyword evidence="1" id="KW-0812">Transmembrane</keyword>
<organism evidence="3 4">
    <name type="scientific">Cryptosporidium xiaoi</name>
    <dbReference type="NCBI Taxonomy" id="659607"/>
    <lineage>
        <taxon>Eukaryota</taxon>
        <taxon>Sar</taxon>
        <taxon>Alveolata</taxon>
        <taxon>Apicomplexa</taxon>
        <taxon>Conoidasida</taxon>
        <taxon>Coccidia</taxon>
        <taxon>Eucoccidiorida</taxon>
        <taxon>Eimeriorina</taxon>
        <taxon>Cryptosporidiidae</taxon>
        <taxon>Cryptosporidium</taxon>
    </lineage>
</organism>
<accession>A0AAV9XXF0</accession>
<comment type="caution">
    <text evidence="3">The sequence shown here is derived from an EMBL/GenBank/DDBJ whole genome shotgun (WGS) entry which is preliminary data.</text>
</comment>
<feature type="transmembrane region" description="Helical" evidence="1">
    <location>
        <begin position="262"/>
        <end position="282"/>
    </location>
</feature>
<feature type="transmembrane region" description="Helical" evidence="1">
    <location>
        <begin position="1085"/>
        <end position="1106"/>
    </location>
</feature>